<proteinExistence type="predicted"/>
<name>A0AAW0A1V5_9AGAR</name>
<reference evidence="2 3" key="1">
    <citation type="journal article" date="2024" name="J Genomics">
        <title>Draft genome sequencing and assembly of Favolaschia claudopus CIRM-BRFM 2984 isolated from oak limbs.</title>
        <authorList>
            <person name="Navarro D."/>
            <person name="Drula E."/>
            <person name="Chaduli D."/>
            <person name="Cazenave R."/>
            <person name="Ahrendt S."/>
            <person name="Wang J."/>
            <person name="Lipzen A."/>
            <person name="Daum C."/>
            <person name="Barry K."/>
            <person name="Grigoriev I.V."/>
            <person name="Favel A."/>
            <person name="Rosso M.N."/>
            <person name="Martin F."/>
        </authorList>
    </citation>
    <scope>NUCLEOTIDE SEQUENCE [LARGE SCALE GENOMIC DNA]</scope>
    <source>
        <strain evidence="2 3">CIRM-BRFM 2984</strain>
    </source>
</reference>
<protein>
    <submittedName>
        <fullName evidence="2">Uncharacterized protein</fullName>
    </submittedName>
</protein>
<feature type="compositionally biased region" description="Basic residues" evidence="1">
    <location>
        <begin position="10"/>
        <end position="22"/>
    </location>
</feature>
<sequence length="1428" mass="158850">MDSEQQARGLRGKMAHKDKHRMPTGLRHPPCGLAATTVAALSNSKPPSTQSHRRQHRSPVAATCALGCGRSLVHADDFGSTSNDTQSHRRHHRSSVAATCALGCGRSLVDGEDLGSTLNGRYWKVFLIDSDTNLRNELSHIGVNTAPRLQRPAPWVAAARWWTQMTLDRLQTSHRRHHRSSVAATCALGCGRSLVDGEDLGSTLNGRDLRLGLRPLAGGRRRPRIHFKRTYVGQILRKVFLIDSDTNLRNELSHIGVNTAPRLQRPAPWVAAARWWTQMTLDRLQTSHRRHHRSSVAATCALGCGRSLVDGEDLGSTLNGRKVFLIDFGTNLRNSHRRKHRSPVAATCALGCGRSLVDGEDLGSTLNGRNSVTSASTPLPGCSDLRLGLRPLAGGRRRPRIHFKRTYVGQILRKVFLIDFGTNLRNSHRRKHRSPVAATCALGCGRSLVDGEDLGSTLNGRKVFLIDSDTNLRNELSHIGVNTAPRLQRPAPWVAAARWWTQMTLDRLQTSHRRHHRSSVAATCALGCGRSLVDGEDLGSTLNGRDLRLGLRPLAGGRRRPRIHFKRTYVGQILRKVFLIDSDTNLRNELSHIGVNTAPRLQRPAPWVAAARWWTQMTLDRLQTSHRRHHRSSVAATCALGCGRSLVDGEDLGSTLNGRDLRLGLRPLAGGRRRPRIHFKRTYVGQILRKVFLIDSDTNLRNELSHIGVNTAPRLQRPAPWVAAARWWTQMTLDRLQTSHRRHHRSSVAATCALGCGRSLVDGEDLGSTLNGRDLRLGLRPLAGGRRRPRIHFKRTYVGQILRKVFLIDSDTNLRNELSHIGVNTAPRLQRPAPWVAAARWWTQMTLDRLQTSHRRHHRSSVAATCALGCGRSLVDGEDLGSTLNGRDLRLGLRPLAGGRRRPRIHFKRTYVGQILRKVFLIDSDTNLRNELSHIGVNTAPRLQRPAPWVAAARWWTQMTLDRLQTSHRRHHRSSVAATCALGCGRSLVDGEDLGSTLNGRDLRLGLRPLAGGRRRPRIHFKRTYVGQILRKVFLIDFGTNLRNSHRRKHRSPVAATCALGCGRSLVDGEDLGSTLNGRKVFLIDFGTNLRNSHRRKHRSPVAATCALGCGRSLVDGEDLGSTLNGRKVFLIDSDTNLRNELSHIGVNTAPRLQRPAPWVAAARWWTQMTLDRLQTSHRRHHRSSVAATCALGCGRSLVDGEDLGSTLNGRKVFLIDFGTNLRNSHRRKHRSPVAATCALGCGRSLVDGEDLGSTLNGRNSVTSASTPLPGCSDLRLGLRPLAGGRRRPRIHFKRTYVGQILRKVFLIDSDTNLRNSHRRKHRSPVAATCALGCGRSLVDGEDLGSTLNGRDLRLGLRPLAGGRRRPRIHFKRTYVGQILRKVFLIDSDTNLRNELSHIGVNTAPRLQRPAPWVAAARWWTEKTSDPL</sequence>
<comment type="caution">
    <text evidence="2">The sequence shown here is derived from an EMBL/GenBank/DDBJ whole genome shotgun (WGS) entry which is preliminary data.</text>
</comment>
<keyword evidence="3" id="KW-1185">Reference proteome</keyword>
<dbReference type="EMBL" id="JAWWNJ010000090">
    <property type="protein sequence ID" value="KAK6997533.1"/>
    <property type="molecule type" value="Genomic_DNA"/>
</dbReference>
<dbReference type="Proteomes" id="UP001362999">
    <property type="component" value="Unassembled WGS sequence"/>
</dbReference>
<accession>A0AAW0A1V5</accession>
<feature type="region of interest" description="Disordered" evidence="1">
    <location>
        <begin position="1"/>
        <end position="31"/>
    </location>
</feature>
<gene>
    <name evidence="2" type="ORF">R3P38DRAFT_2798004</name>
</gene>
<evidence type="ECO:0000313" key="2">
    <source>
        <dbReference type="EMBL" id="KAK6997533.1"/>
    </source>
</evidence>
<evidence type="ECO:0000256" key="1">
    <source>
        <dbReference type="SAM" id="MobiDB-lite"/>
    </source>
</evidence>
<organism evidence="2 3">
    <name type="scientific">Favolaschia claudopus</name>
    <dbReference type="NCBI Taxonomy" id="2862362"/>
    <lineage>
        <taxon>Eukaryota</taxon>
        <taxon>Fungi</taxon>
        <taxon>Dikarya</taxon>
        <taxon>Basidiomycota</taxon>
        <taxon>Agaricomycotina</taxon>
        <taxon>Agaricomycetes</taxon>
        <taxon>Agaricomycetidae</taxon>
        <taxon>Agaricales</taxon>
        <taxon>Marasmiineae</taxon>
        <taxon>Mycenaceae</taxon>
        <taxon>Favolaschia</taxon>
    </lineage>
</organism>
<evidence type="ECO:0000313" key="3">
    <source>
        <dbReference type="Proteomes" id="UP001362999"/>
    </source>
</evidence>